<protein>
    <submittedName>
        <fullName evidence="2">Uncharacterized protein</fullName>
    </submittedName>
</protein>
<name>A0AAN9LDC0_PHACN</name>
<keyword evidence="3" id="KW-1185">Reference proteome</keyword>
<feature type="region of interest" description="Disordered" evidence="1">
    <location>
        <begin position="1"/>
        <end position="41"/>
    </location>
</feature>
<sequence length="108" mass="11836">MTDHPSLSVLGARGLVGTAANSTSNETNSTPDETNSTSNETFFASNSHGNYVKSVLNLDGQGFLPSRPAANGIGDIFKSHYTDPWLSWKKIPIRTRDLWFGEFLVDFI</sequence>
<dbReference type="EMBL" id="JAYMYR010000011">
    <property type="protein sequence ID" value="KAK7333736.1"/>
    <property type="molecule type" value="Genomic_DNA"/>
</dbReference>
<dbReference type="Proteomes" id="UP001374584">
    <property type="component" value="Unassembled WGS sequence"/>
</dbReference>
<evidence type="ECO:0000313" key="3">
    <source>
        <dbReference type="Proteomes" id="UP001374584"/>
    </source>
</evidence>
<organism evidence="2 3">
    <name type="scientific">Phaseolus coccineus</name>
    <name type="common">Scarlet runner bean</name>
    <name type="synonym">Phaseolus multiflorus</name>
    <dbReference type="NCBI Taxonomy" id="3886"/>
    <lineage>
        <taxon>Eukaryota</taxon>
        <taxon>Viridiplantae</taxon>
        <taxon>Streptophyta</taxon>
        <taxon>Embryophyta</taxon>
        <taxon>Tracheophyta</taxon>
        <taxon>Spermatophyta</taxon>
        <taxon>Magnoliopsida</taxon>
        <taxon>eudicotyledons</taxon>
        <taxon>Gunneridae</taxon>
        <taxon>Pentapetalae</taxon>
        <taxon>rosids</taxon>
        <taxon>fabids</taxon>
        <taxon>Fabales</taxon>
        <taxon>Fabaceae</taxon>
        <taxon>Papilionoideae</taxon>
        <taxon>50 kb inversion clade</taxon>
        <taxon>NPAAA clade</taxon>
        <taxon>indigoferoid/millettioid clade</taxon>
        <taxon>Phaseoleae</taxon>
        <taxon>Phaseolus</taxon>
    </lineage>
</organism>
<accession>A0AAN9LDC0</accession>
<reference evidence="2 3" key="1">
    <citation type="submission" date="2024-01" db="EMBL/GenBank/DDBJ databases">
        <title>The genomes of 5 underutilized Papilionoideae crops provide insights into root nodulation and disease resistanc.</title>
        <authorList>
            <person name="Jiang F."/>
        </authorList>
    </citation>
    <scope>NUCLEOTIDE SEQUENCE [LARGE SCALE GENOMIC DNA]</scope>
    <source>
        <strain evidence="2">JINMINGXINNONG_FW02</strain>
        <tissue evidence="2">Leaves</tissue>
    </source>
</reference>
<dbReference type="AlphaFoldDB" id="A0AAN9LDC0"/>
<feature type="compositionally biased region" description="Polar residues" evidence="1">
    <location>
        <begin position="19"/>
        <end position="41"/>
    </location>
</feature>
<gene>
    <name evidence="2" type="ORF">VNO80_30513</name>
</gene>
<proteinExistence type="predicted"/>
<comment type="caution">
    <text evidence="2">The sequence shown here is derived from an EMBL/GenBank/DDBJ whole genome shotgun (WGS) entry which is preliminary data.</text>
</comment>
<evidence type="ECO:0000256" key="1">
    <source>
        <dbReference type="SAM" id="MobiDB-lite"/>
    </source>
</evidence>
<evidence type="ECO:0000313" key="2">
    <source>
        <dbReference type="EMBL" id="KAK7333736.1"/>
    </source>
</evidence>